<dbReference type="EMBL" id="JARSBO010000014">
    <property type="protein sequence ID" value="MDG4721609.1"/>
    <property type="molecule type" value="Genomic_DNA"/>
</dbReference>
<evidence type="ECO:0000313" key="1">
    <source>
        <dbReference type="EMBL" id="MDG4721609.1"/>
    </source>
</evidence>
<evidence type="ECO:0000313" key="2">
    <source>
        <dbReference type="Proteomes" id="UP001529180"/>
    </source>
</evidence>
<protein>
    <submittedName>
        <fullName evidence="1">Uncharacterized protein</fullName>
    </submittedName>
</protein>
<reference evidence="1 2" key="1">
    <citation type="submission" date="2023-03" db="EMBL/GenBank/DDBJ databases">
        <title>Strain FZY0004 represents a novel species in the genus Thalassospira isolated from seawater.</title>
        <authorList>
            <person name="Fu Z.-Y."/>
        </authorList>
    </citation>
    <scope>NUCLEOTIDE SEQUENCE [LARGE SCALE GENOMIC DNA]</scope>
    <source>
        <strain evidence="1 2">FZY0004</strain>
    </source>
</reference>
<dbReference type="Proteomes" id="UP001529180">
    <property type="component" value="Unassembled WGS sequence"/>
</dbReference>
<keyword evidence="2" id="KW-1185">Reference proteome</keyword>
<accession>A0ABT6GHV7</accession>
<sequence>MTLEPFEEIEMERALQSEWVRQAELSGDTQKIAEQRAKMRNLTVAALKCEVAAGRVGKADPDYVHAKRGA</sequence>
<proteinExistence type="predicted"/>
<comment type="caution">
    <text evidence="1">The sequence shown here is derived from an EMBL/GenBank/DDBJ whole genome shotgun (WGS) entry which is preliminary data.</text>
</comment>
<gene>
    <name evidence="1" type="ORF">P7680_21575</name>
</gene>
<name>A0ABT6GHV7_9PROT</name>
<dbReference type="RefSeq" id="WP_278007058.1">
    <property type="nucleotide sequence ID" value="NZ_JARSBO010000014.1"/>
</dbReference>
<organism evidence="1 2">
    <name type="scientific">Thalassospira aquimaris</name>
    <dbReference type="NCBI Taxonomy" id="3037796"/>
    <lineage>
        <taxon>Bacteria</taxon>
        <taxon>Pseudomonadati</taxon>
        <taxon>Pseudomonadota</taxon>
        <taxon>Alphaproteobacteria</taxon>
        <taxon>Rhodospirillales</taxon>
        <taxon>Thalassospiraceae</taxon>
        <taxon>Thalassospira</taxon>
    </lineage>
</organism>